<dbReference type="EMBL" id="NNRN01000030">
    <property type="protein sequence ID" value="OYR32318.1"/>
    <property type="molecule type" value="Genomic_DNA"/>
</dbReference>
<dbReference type="Proteomes" id="UP000216363">
    <property type="component" value="Unassembled WGS sequence"/>
</dbReference>
<evidence type="ECO:0000313" key="3">
    <source>
        <dbReference type="Proteomes" id="UP000216363"/>
    </source>
</evidence>
<protein>
    <submittedName>
        <fullName evidence="2">Uncharacterized protein</fullName>
    </submittedName>
</protein>
<evidence type="ECO:0000313" key="2">
    <source>
        <dbReference type="EMBL" id="OYR32318.1"/>
    </source>
</evidence>
<organism evidence="2 3">
    <name type="scientific">Brucella lupini</name>
    <dbReference type="NCBI Taxonomy" id="255457"/>
    <lineage>
        <taxon>Bacteria</taxon>
        <taxon>Pseudomonadati</taxon>
        <taxon>Pseudomonadota</taxon>
        <taxon>Alphaproteobacteria</taxon>
        <taxon>Hyphomicrobiales</taxon>
        <taxon>Brucellaceae</taxon>
        <taxon>Brucella/Ochrobactrum group</taxon>
        <taxon>Brucella</taxon>
    </lineage>
</organism>
<comment type="caution">
    <text evidence="2">The sequence shown here is derived from an EMBL/GenBank/DDBJ whole genome shotgun (WGS) entry which is preliminary data.</text>
</comment>
<reference evidence="2 3" key="1">
    <citation type="submission" date="2017-07" db="EMBL/GenBank/DDBJ databases">
        <title>Draft genome of Ochrobactrum lupini type strain LUP21.</title>
        <authorList>
            <person name="Krzyzanowska D.M."/>
            <person name="Jafra S."/>
        </authorList>
    </citation>
    <scope>NUCLEOTIDE SEQUENCE [LARGE SCALE GENOMIC DNA]</scope>
    <source>
        <strain evidence="2 3">LUP21</strain>
    </source>
</reference>
<sequence>MEFLRDKLHSCGDWLSRRREGRQLRGRMKETSKLLDPVRAASRS</sequence>
<name>A0A256GZA8_9HYPH</name>
<gene>
    <name evidence="2" type="ORF">CES86_0286</name>
</gene>
<accession>A0A256GZA8</accession>
<evidence type="ECO:0000256" key="1">
    <source>
        <dbReference type="SAM" id="MobiDB-lite"/>
    </source>
</evidence>
<dbReference type="AlphaFoldDB" id="A0A256GZA8"/>
<feature type="region of interest" description="Disordered" evidence="1">
    <location>
        <begin position="25"/>
        <end position="44"/>
    </location>
</feature>
<proteinExistence type="predicted"/>